<dbReference type="OrthoDB" id="9806130at2"/>
<keyword evidence="12" id="KW-0902">Two-component regulatory system</keyword>
<evidence type="ECO:0000313" key="18">
    <source>
        <dbReference type="Proteomes" id="UP000266177"/>
    </source>
</evidence>
<evidence type="ECO:0000256" key="3">
    <source>
        <dbReference type="ARBA" id="ARBA00012438"/>
    </source>
</evidence>
<feature type="transmembrane region" description="Helical" evidence="15">
    <location>
        <begin position="12"/>
        <end position="35"/>
    </location>
</feature>
<dbReference type="SUPFAM" id="SSF47384">
    <property type="entry name" value="Homodimeric domain of signal transducing histidine kinase"/>
    <property type="match status" value="1"/>
</dbReference>
<dbReference type="PROSITE" id="PS50109">
    <property type="entry name" value="HIS_KIN"/>
    <property type="match status" value="1"/>
</dbReference>
<dbReference type="Proteomes" id="UP000266177">
    <property type="component" value="Unassembled WGS sequence"/>
</dbReference>
<evidence type="ECO:0000256" key="2">
    <source>
        <dbReference type="ARBA" id="ARBA00004651"/>
    </source>
</evidence>
<evidence type="ECO:0000256" key="14">
    <source>
        <dbReference type="SAM" id="Coils"/>
    </source>
</evidence>
<evidence type="ECO:0000256" key="12">
    <source>
        <dbReference type="ARBA" id="ARBA00023012"/>
    </source>
</evidence>
<dbReference type="InterPro" id="IPR003594">
    <property type="entry name" value="HATPase_dom"/>
</dbReference>
<dbReference type="Gene3D" id="3.30.565.10">
    <property type="entry name" value="Histidine kinase-like ATPase, C-terminal domain"/>
    <property type="match status" value="1"/>
</dbReference>
<evidence type="ECO:0000256" key="10">
    <source>
        <dbReference type="ARBA" id="ARBA00022840"/>
    </source>
</evidence>
<name>A0A3A3GPL2_PANTH</name>
<dbReference type="InterPro" id="IPR029151">
    <property type="entry name" value="Sensor-like_sf"/>
</dbReference>
<dbReference type="InterPro" id="IPR036890">
    <property type="entry name" value="HATPase_C_sf"/>
</dbReference>
<dbReference type="SUPFAM" id="SSF55874">
    <property type="entry name" value="ATPase domain of HSP90 chaperone/DNA topoisomerase II/histidine kinase"/>
    <property type="match status" value="1"/>
</dbReference>
<dbReference type="PANTHER" id="PTHR43711">
    <property type="entry name" value="TWO-COMPONENT HISTIDINE KINASE"/>
    <property type="match status" value="1"/>
</dbReference>
<dbReference type="InterPro" id="IPR003661">
    <property type="entry name" value="HisK_dim/P_dom"/>
</dbReference>
<dbReference type="Gene3D" id="6.10.340.10">
    <property type="match status" value="1"/>
</dbReference>
<feature type="domain" description="Histidine kinase" evidence="16">
    <location>
        <begin position="643"/>
        <end position="863"/>
    </location>
</feature>
<feature type="coiled-coil region" evidence="14">
    <location>
        <begin position="355"/>
        <end position="382"/>
    </location>
</feature>
<dbReference type="InterPro" id="IPR033479">
    <property type="entry name" value="dCache_1"/>
</dbReference>
<keyword evidence="5" id="KW-0597">Phosphoprotein</keyword>
<accession>A0A3A3GPL2</accession>
<keyword evidence="6" id="KW-0808">Transferase</keyword>
<organism evidence="17 18">
    <name type="scientific">Paenibacillus thiaminolyticus</name>
    <name type="common">Bacillus thiaminolyticus</name>
    <dbReference type="NCBI Taxonomy" id="49283"/>
    <lineage>
        <taxon>Bacteria</taxon>
        <taxon>Bacillati</taxon>
        <taxon>Bacillota</taxon>
        <taxon>Bacilli</taxon>
        <taxon>Bacillales</taxon>
        <taxon>Paenibacillaceae</taxon>
        <taxon>Paenibacillus</taxon>
    </lineage>
</organism>
<keyword evidence="9 17" id="KW-0418">Kinase</keyword>
<sequence>MKKARSFKKELIYSFLIITFFSTVLLGSFQIYQLISLIKENKKSQAQTAKYLSDYISSYIVEHKKAIQTQAVNLKELFATGDVQRIQDHLKHIKTIYPGFVNFYVGDQNGQSIVFYPKVNTDGTKGDDLNFSDRSYYKELLRKKSTVISPVFQGRGGTDNLLVTIVSPIMDDAGEMIGYVLGALDLDALRMHIQNWSMSEAGYAVVLDHEKNVIVHPYVDTRKELVNLSQSQIVQHIEEQHQAEGSGFFSLEDPPEDVYITYEKIKPLDWMVWVGKSNDVLTAMYRNSILTIIIILFLTTITMVGASLFLTNRLEKTIRQLLNYIKEYTVDFKVNHIRTKKIQGPKELEELFFYFNHMIDEVEKNRKELMELNKELEGRVQERTAILKHKNSELKAVNKLITSVSSNKDLAQFIQHCLQEMTPFVNYSIHVLFHDLVVTNDKIHTKQNLLDYLNNNIAGKLQYIKIIQLEEKHNGFLVVDLASQQSISASEQEFLDTFSSSMGVMLQNKFLFEQIRSKNAVWLAVLESMSEGLMLVNNQKVVEYVNEFFLNVVADGDEYKVKNLNDVYGRFLTLFDVDKEELSAFFTDENGELKMQHRQKSEYYRLHKFLVMLDDDRIGEGLLLRDITKEEEIDALKNNLISLTSHEFKTPITNIKGSIETLLRQEVEWGPEFQQELLEGVHEDIDRILCLVNDWMDISKIESGTMYVEMNKIRPDQVIAKSMEQIPLPLRRDAAFHFHNHLGNDFILYADKLRVQQVLVNLYTNALRYNDAALKKIDVSLDIEQDYITISVSDNGIGIAEDQLDKIFNHFYQVDATAARRTGGTGLGLAICVGIMEAHGGKIEVSSEPGTGSTFTLYFPIKKGEE</sequence>
<keyword evidence="10" id="KW-0067">ATP-binding</keyword>
<dbReference type="InterPro" id="IPR004358">
    <property type="entry name" value="Sig_transdc_His_kin-like_C"/>
</dbReference>
<evidence type="ECO:0000256" key="6">
    <source>
        <dbReference type="ARBA" id="ARBA00022679"/>
    </source>
</evidence>
<dbReference type="PANTHER" id="PTHR43711:SF1">
    <property type="entry name" value="HISTIDINE KINASE 1"/>
    <property type="match status" value="1"/>
</dbReference>
<dbReference type="SMART" id="SM00387">
    <property type="entry name" value="HATPase_c"/>
    <property type="match status" value="1"/>
</dbReference>
<evidence type="ECO:0000256" key="7">
    <source>
        <dbReference type="ARBA" id="ARBA00022692"/>
    </source>
</evidence>
<dbReference type="GO" id="GO:0005886">
    <property type="term" value="C:plasma membrane"/>
    <property type="evidence" value="ECO:0007669"/>
    <property type="project" value="UniProtKB-SubCell"/>
</dbReference>
<dbReference type="Pfam" id="PF02518">
    <property type="entry name" value="HATPase_c"/>
    <property type="match status" value="1"/>
</dbReference>
<dbReference type="RefSeq" id="WP_119792769.1">
    <property type="nucleotide sequence ID" value="NZ_QYZD01000005.1"/>
</dbReference>
<feature type="transmembrane region" description="Helical" evidence="15">
    <location>
        <begin position="289"/>
        <end position="310"/>
    </location>
</feature>
<gene>
    <name evidence="17" type="ORF">DQX05_08875</name>
</gene>
<evidence type="ECO:0000256" key="9">
    <source>
        <dbReference type="ARBA" id="ARBA00022777"/>
    </source>
</evidence>
<evidence type="ECO:0000256" key="15">
    <source>
        <dbReference type="SAM" id="Phobius"/>
    </source>
</evidence>
<keyword evidence="7 15" id="KW-0812">Transmembrane</keyword>
<reference evidence="17 18" key="1">
    <citation type="submission" date="2018-09" db="EMBL/GenBank/DDBJ databases">
        <title>Paenibacillus SK2017-BO5.</title>
        <authorList>
            <person name="Piskunova J.V."/>
            <person name="Dubiley S.A."/>
            <person name="Severinov K.V."/>
        </authorList>
    </citation>
    <scope>NUCLEOTIDE SEQUENCE [LARGE SCALE GENOMIC DNA]</scope>
    <source>
        <strain evidence="17 18">BO5</strain>
    </source>
</reference>
<protein>
    <recommendedName>
        <fullName evidence="3">histidine kinase</fullName>
        <ecNumber evidence="3">2.7.13.3</ecNumber>
    </recommendedName>
</protein>
<dbReference type="SUPFAM" id="SSF103190">
    <property type="entry name" value="Sensory domain-like"/>
    <property type="match status" value="1"/>
</dbReference>
<dbReference type="Pfam" id="PF00512">
    <property type="entry name" value="HisKA"/>
    <property type="match status" value="1"/>
</dbReference>
<dbReference type="FunFam" id="3.30.565.10:FF:000006">
    <property type="entry name" value="Sensor histidine kinase WalK"/>
    <property type="match status" value="1"/>
</dbReference>
<keyword evidence="4" id="KW-1003">Cell membrane</keyword>
<evidence type="ECO:0000259" key="16">
    <source>
        <dbReference type="PROSITE" id="PS50109"/>
    </source>
</evidence>
<evidence type="ECO:0000256" key="5">
    <source>
        <dbReference type="ARBA" id="ARBA00022553"/>
    </source>
</evidence>
<keyword evidence="13 15" id="KW-0472">Membrane</keyword>
<dbReference type="CDD" id="cd00082">
    <property type="entry name" value="HisKA"/>
    <property type="match status" value="1"/>
</dbReference>
<keyword evidence="11 15" id="KW-1133">Transmembrane helix</keyword>
<dbReference type="InterPro" id="IPR050736">
    <property type="entry name" value="Sensor_HK_Regulatory"/>
</dbReference>
<dbReference type="EC" id="2.7.13.3" evidence="3"/>
<dbReference type="EMBL" id="QYZD01000005">
    <property type="protein sequence ID" value="RJG24944.1"/>
    <property type="molecule type" value="Genomic_DNA"/>
</dbReference>
<dbReference type="InterPro" id="IPR005467">
    <property type="entry name" value="His_kinase_dom"/>
</dbReference>
<evidence type="ECO:0000313" key="17">
    <source>
        <dbReference type="EMBL" id="RJG24944.1"/>
    </source>
</evidence>
<dbReference type="Gene3D" id="3.30.450.20">
    <property type="entry name" value="PAS domain"/>
    <property type="match status" value="1"/>
</dbReference>
<proteinExistence type="predicted"/>
<evidence type="ECO:0000256" key="1">
    <source>
        <dbReference type="ARBA" id="ARBA00000085"/>
    </source>
</evidence>
<comment type="catalytic activity">
    <reaction evidence="1">
        <text>ATP + protein L-histidine = ADP + protein N-phospho-L-histidine.</text>
        <dbReference type="EC" id="2.7.13.3"/>
    </reaction>
</comment>
<dbReference type="InterPro" id="IPR036097">
    <property type="entry name" value="HisK_dim/P_sf"/>
</dbReference>
<comment type="subcellular location">
    <subcellularLocation>
        <location evidence="2">Cell membrane</location>
        <topology evidence="2">Multi-pass membrane protein</topology>
    </subcellularLocation>
</comment>
<dbReference type="AlphaFoldDB" id="A0A3A3GPL2"/>
<dbReference type="CDD" id="cd00075">
    <property type="entry name" value="HATPase"/>
    <property type="match status" value="1"/>
</dbReference>
<dbReference type="PRINTS" id="PR00344">
    <property type="entry name" value="BCTRLSENSOR"/>
</dbReference>
<keyword evidence="14" id="KW-0175">Coiled coil</keyword>
<dbReference type="Gene3D" id="1.10.287.130">
    <property type="match status" value="1"/>
</dbReference>
<keyword evidence="8" id="KW-0547">Nucleotide-binding</keyword>
<evidence type="ECO:0000256" key="13">
    <source>
        <dbReference type="ARBA" id="ARBA00023136"/>
    </source>
</evidence>
<evidence type="ECO:0000256" key="8">
    <source>
        <dbReference type="ARBA" id="ARBA00022741"/>
    </source>
</evidence>
<comment type="caution">
    <text evidence="17">The sequence shown here is derived from an EMBL/GenBank/DDBJ whole genome shotgun (WGS) entry which is preliminary data.</text>
</comment>
<dbReference type="GO" id="GO:0005524">
    <property type="term" value="F:ATP binding"/>
    <property type="evidence" value="ECO:0007669"/>
    <property type="project" value="UniProtKB-KW"/>
</dbReference>
<dbReference type="SMART" id="SM00388">
    <property type="entry name" value="HisKA"/>
    <property type="match status" value="1"/>
</dbReference>
<dbReference type="CDD" id="cd18773">
    <property type="entry name" value="PDC1_HK_sensor"/>
    <property type="match status" value="1"/>
</dbReference>
<dbReference type="GO" id="GO:0000155">
    <property type="term" value="F:phosphorelay sensor kinase activity"/>
    <property type="evidence" value="ECO:0007669"/>
    <property type="project" value="InterPro"/>
</dbReference>
<dbReference type="Pfam" id="PF02743">
    <property type="entry name" value="dCache_1"/>
    <property type="match status" value="1"/>
</dbReference>
<evidence type="ECO:0000256" key="4">
    <source>
        <dbReference type="ARBA" id="ARBA00022475"/>
    </source>
</evidence>
<evidence type="ECO:0000256" key="11">
    <source>
        <dbReference type="ARBA" id="ARBA00022989"/>
    </source>
</evidence>